<dbReference type="RefSeq" id="WP_093180575.1">
    <property type="nucleotide sequence ID" value="NZ_FMYH01000001.1"/>
</dbReference>
<reference evidence="4 5" key="1">
    <citation type="submission" date="2016-09" db="EMBL/GenBank/DDBJ databases">
        <authorList>
            <person name="Capua I."/>
            <person name="De Benedictis P."/>
            <person name="Joannis T."/>
            <person name="Lombin L.H."/>
            <person name="Cattoli G."/>
        </authorList>
    </citation>
    <scope>NUCLEOTIDE SEQUENCE [LARGE SCALE GENOMIC DNA]</scope>
    <source>
        <strain evidence="4 5">ISLP-3</strain>
    </source>
</reference>
<proteinExistence type="inferred from homology"/>
<dbReference type="InterPro" id="IPR002639">
    <property type="entry name" value="UreF"/>
</dbReference>
<dbReference type="GO" id="GO:0016151">
    <property type="term" value="F:nickel cation binding"/>
    <property type="evidence" value="ECO:0007669"/>
    <property type="project" value="UniProtKB-UniRule"/>
</dbReference>
<dbReference type="Pfam" id="PF01730">
    <property type="entry name" value="UreF"/>
    <property type="match status" value="1"/>
</dbReference>
<keyword evidence="3" id="KW-0963">Cytoplasm</keyword>
<comment type="similarity">
    <text evidence="3">Belongs to the UreF family.</text>
</comment>
<comment type="subunit">
    <text evidence="3">UreD, UreF and UreG form a complex that acts as a GTP-hydrolysis-dependent molecular chaperone, activating the urease apoprotein by helping to assemble the nickel containing metallocenter of UreC. The UreE protein probably delivers the nickel.</text>
</comment>
<dbReference type="PANTHER" id="PTHR33620:SF1">
    <property type="entry name" value="UREASE ACCESSORY PROTEIN F"/>
    <property type="match status" value="1"/>
</dbReference>
<dbReference type="STRING" id="1814289.SAMN05216410_0530"/>
<dbReference type="HAMAP" id="MF_01385">
    <property type="entry name" value="UreF"/>
    <property type="match status" value="1"/>
</dbReference>
<dbReference type="Proteomes" id="UP000199039">
    <property type="component" value="Unassembled WGS sequence"/>
</dbReference>
<dbReference type="EMBL" id="FMYH01000001">
    <property type="protein sequence ID" value="SDB86265.1"/>
    <property type="molecule type" value="Genomic_DNA"/>
</dbReference>
<keyword evidence="5" id="KW-1185">Reference proteome</keyword>
<keyword evidence="1 3" id="KW-0996">Nickel insertion</keyword>
<name>A0A1G6GX61_9MICO</name>
<dbReference type="Gene3D" id="1.10.4190.10">
    <property type="entry name" value="Urease accessory protein UreF"/>
    <property type="match status" value="1"/>
</dbReference>
<comment type="function">
    <text evidence="3">Required for maturation of urease via the functional incorporation of the urease nickel metallocenter.</text>
</comment>
<dbReference type="OrthoDB" id="3382047at2"/>
<gene>
    <name evidence="3" type="primary">ureF</name>
    <name evidence="4" type="ORF">SAMN05216410_0530</name>
</gene>
<evidence type="ECO:0000256" key="3">
    <source>
        <dbReference type="HAMAP-Rule" id="MF_01385"/>
    </source>
</evidence>
<dbReference type="GO" id="GO:0005737">
    <property type="term" value="C:cytoplasm"/>
    <property type="evidence" value="ECO:0007669"/>
    <property type="project" value="UniProtKB-SubCell"/>
</dbReference>
<evidence type="ECO:0000313" key="5">
    <source>
        <dbReference type="Proteomes" id="UP000199039"/>
    </source>
</evidence>
<dbReference type="AlphaFoldDB" id="A0A1G6GX61"/>
<sequence length="239" mass="24831">MQPTARTLPALLLLADGRFPAGGHAHSGGFEAAAQREGIDDVDALEQFLLGRLHTAGLLAAAFSSASCHAFARSIEVTGGSDVGDRLDRYDQELSARTPSPVLRVVSRRLGRQVIRVARRVWPSEALERLAKVPGAGLHQPIAFGAVAAAAGLSPEICAVAAAQESIAGPATASVRLLGLDPFDVNATLARLSDEVGRVAADGAAYAASPPEDLPARAGYLLDISAEAHATWEVRLFAS</sequence>
<organism evidence="4 5">
    <name type="scientific">Sanguibacter gelidistatuariae</name>
    <dbReference type="NCBI Taxonomy" id="1814289"/>
    <lineage>
        <taxon>Bacteria</taxon>
        <taxon>Bacillati</taxon>
        <taxon>Actinomycetota</taxon>
        <taxon>Actinomycetes</taxon>
        <taxon>Micrococcales</taxon>
        <taxon>Sanguibacteraceae</taxon>
        <taxon>Sanguibacter</taxon>
    </lineage>
</organism>
<evidence type="ECO:0000313" key="4">
    <source>
        <dbReference type="EMBL" id="SDB86265.1"/>
    </source>
</evidence>
<accession>A0A1G6GX61</accession>
<comment type="subcellular location">
    <subcellularLocation>
        <location evidence="3">Cytoplasm</location>
    </subcellularLocation>
</comment>
<evidence type="ECO:0000256" key="1">
    <source>
        <dbReference type="ARBA" id="ARBA00022988"/>
    </source>
</evidence>
<dbReference type="InterPro" id="IPR038277">
    <property type="entry name" value="UreF_sf"/>
</dbReference>
<protein>
    <recommendedName>
        <fullName evidence="3">Urease accessory protein UreF</fullName>
    </recommendedName>
</protein>
<keyword evidence="2 3" id="KW-0143">Chaperone</keyword>
<dbReference type="PANTHER" id="PTHR33620">
    <property type="entry name" value="UREASE ACCESSORY PROTEIN F"/>
    <property type="match status" value="1"/>
</dbReference>
<evidence type="ECO:0000256" key="2">
    <source>
        <dbReference type="ARBA" id="ARBA00023186"/>
    </source>
</evidence>
<dbReference type="PIRSF" id="PIRSF009467">
    <property type="entry name" value="Ureas_acces_UreF"/>
    <property type="match status" value="1"/>
</dbReference>